<sequence length="120" mass="14092">MSQELVLERGVEDNKHWARILYVIHALTFFFSLGILSIVPVIINYVKRPETVGTMVHSHHTWMIRSFWWYVAWMAVGGVLFITVIGIPVAYLLWFVVWVWKAYRLVRGFLDLNSNRAMPV</sequence>
<proteinExistence type="predicted"/>
<evidence type="ECO:0000313" key="3">
    <source>
        <dbReference type="Proteomes" id="UP000245820"/>
    </source>
</evidence>
<keyword evidence="1" id="KW-1133">Transmembrane helix</keyword>
<keyword evidence="1" id="KW-0472">Membrane</keyword>
<dbReference type="KEGG" id="mtim:DIR46_01925"/>
<dbReference type="EMBL" id="CP029343">
    <property type="protein sequence ID" value="AWL03331.1"/>
    <property type="molecule type" value="Genomic_DNA"/>
</dbReference>
<evidence type="ECO:0000256" key="1">
    <source>
        <dbReference type="SAM" id="Phobius"/>
    </source>
</evidence>
<evidence type="ECO:0000313" key="2">
    <source>
        <dbReference type="EMBL" id="AWL03331.1"/>
    </source>
</evidence>
<dbReference type="OrthoDB" id="5405464at2"/>
<keyword evidence="1" id="KW-0812">Transmembrane</keyword>
<feature type="transmembrane region" description="Helical" evidence="1">
    <location>
        <begin position="67"/>
        <end position="100"/>
    </location>
</feature>
<gene>
    <name evidence="2" type="ORF">DIR46_01925</name>
</gene>
<feature type="transmembrane region" description="Helical" evidence="1">
    <location>
        <begin position="20"/>
        <end position="46"/>
    </location>
</feature>
<evidence type="ECO:0008006" key="4">
    <source>
        <dbReference type="Google" id="ProtNLM"/>
    </source>
</evidence>
<dbReference type="RefSeq" id="WP_109343735.1">
    <property type="nucleotide sequence ID" value="NZ_CP029343.1"/>
</dbReference>
<name>A0A2S2DDA2_9BURK</name>
<reference evidence="2 3" key="1">
    <citation type="submission" date="2018-05" db="EMBL/GenBank/DDBJ databases">
        <title>Complete genome sequence of Massilia oculi sp. nov. CCUG 43427T (=DSM 26321T), the type strain of M. oculi, and comparison with genome sequences of other Massilia strains.</title>
        <authorList>
            <person name="Zhu B."/>
        </authorList>
    </citation>
    <scope>NUCLEOTIDE SEQUENCE [LARGE SCALE GENOMIC DNA]</scope>
    <source>
        <strain evidence="2 3">CCUG 43427</strain>
    </source>
</reference>
<organism evidence="2 3">
    <name type="scientific">Massilia oculi</name>
    <dbReference type="NCBI Taxonomy" id="945844"/>
    <lineage>
        <taxon>Bacteria</taxon>
        <taxon>Pseudomonadati</taxon>
        <taxon>Pseudomonadota</taxon>
        <taxon>Betaproteobacteria</taxon>
        <taxon>Burkholderiales</taxon>
        <taxon>Oxalobacteraceae</taxon>
        <taxon>Telluria group</taxon>
        <taxon>Massilia</taxon>
    </lineage>
</organism>
<dbReference type="AlphaFoldDB" id="A0A2S2DDA2"/>
<keyword evidence="3" id="KW-1185">Reference proteome</keyword>
<accession>A0A2S2DDA2</accession>
<protein>
    <recommendedName>
        <fullName evidence="4">Transmembrane protein</fullName>
    </recommendedName>
</protein>
<dbReference type="Proteomes" id="UP000245820">
    <property type="component" value="Chromosome"/>
</dbReference>